<dbReference type="AlphaFoldDB" id="D8QMI7"/>
<dbReference type="Gramene" id="EFJ38584">
    <property type="protein sequence ID" value="EFJ38584"/>
    <property type="gene ID" value="SELMODRAFT_73481"/>
</dbReference>
<organism evidence="3">
    <name type="scientific">Selaginella moellendorffii</name>
    <name type="common">Spikemoss</name>
    <dbReference type="NCBI Taxonomy" id="88036"/>
    <lineage>
        <taxon>Eukaryota</taxon>
        <taxon>Viridiplantae</taxon>
        <taxon>Streptophyta</taxon>
        <taxon>Embryophyta</taxon>
        <taxon>Tracheophyta</taxon>
        <taxon>Lycopodiopsida</taxon>
        <taxon>Selaginellales</taxon>
        <taxon>Selaginellaceae</taxon>
        <taxon>Selaginella</taxon>
    </lineage>
</organism>
<proteinExistence type="predicted"/>
<dbReference type="SMART" id="SM00108">
    <property type="entry name" value="B_lectin"/>
    <property type="match status" value="1"/>
</dbReference>
<dbReference type="InterPro" id="IPR001480">
    <property type="entry name" value="Bulb-type_lectin_dom"/>
</dbReference>
<gene>
    <name evidence="2" type="ORF">SELMODRAFT_73481</name>
</gene>
<evidence type="ECO:0000313" key="3">
    <source>
        <dbReference type="Proteomes" id="UP000001514"/>
    </source>
</evidence>
<dbReference type="SUPFAM" id="SSF51110">
    <property type="entry name" value="alpha-D-mannose-specific plant lectins"/>
    <property type="match status" value="1"/>
</dbReference>
<evidence type="ECO:0000313" key="2">
    <source>
        <dbReference type="EMBL" id="EFJ38584.1"/>
    </source>
</evidence>
<protein>
    <recommendedName>
        <fullName evidence="1">Bulb-type lectin domain-containing protein</fullName>
    </recommendedName>
</protein>
<dbReference type="HOGENOM" id="CLU_164480_0_0_1"/>
<dbReference type="PROSITE" id="PS50927">
    <property type="entry name" value="BULB_LECTIN"/>
    <property type="match status" value="1"/>
</dbReference>
<name>D8QMI7_SELML</name>
<accession>D8QMI7</accession>
<sequence>MYVDHFLVSSNGKNIFILKSNCNIMFYSSNKLLWESNTSIKNVNNCFLTLQFDGNLVMYYDNKSLWATNTFCKNQPNCIFLTLFTIQNDCNFIVYTSKFPNVAIWTSGTKDHVLCSY</sequence>
<keyword evidence="3" id="KW-1185">Reference proteome</keyword>
<dbReference type="EMBL" id="GL377565">
    <property type="protein sequence ID" value="EFJ38584.1"/>
    <property type="molecule type" value="Genomic_DNA"/>
</dbReference>
<dbReference type="InterPro" id="IPR036426">
    <property type="entry name" value="Bulb-type_lectin_dom_sf"/>
</dbReference>
<dbReference type="Gene3D" id="2.90.10.10">
    <property type="entry name" value="Bulb-type lectin domain"/>
    <property type="match status" value="2"/>
</dbReference>
<dbReference type="KEGG" id="smo:SELMODRAFT_73481"/>
<reference evidence="2 3" key="1">
    <citation type="journal article" date="2011" name="Science">
        <title>The Selaginella genome identifies genetic changes associated with the evolution of vascular plants.</title>
        <authorList>
            <person name="Banks J.A."/>
            <person name="Nishiyama T."/>
            <person name="Hasebe M."/>
            <person name="Bowman J.L."/>
            <person name="Gribskov M."/>
            <person name="dePamphilis C."/>
            <person name="Albert V.A."/>
            <person name="Aono N."/>
            <person name="Aoyama T."/>
            <person name="Ambrose B.A."/>
            <person name="Ashton N.W."/>
            <person name="Axtell M.J."/>
            <person name="Barker E."/>
            <person name="Barker M.S."/>
            <person name="Bennetzen J.L."/>
            <person name="Bonawitz N.D."/>
            <person name="Chapple C."/>
            <person name="Cheng C."/>
            <person name="Correa L.G."/>
            <person name="Dacre M."/>
            <person name="DeBarry J."/>
            <person name="Dreyer I."/>
            <person name="Elias M."/>
            <person name="Engstrom E.M."/>
            <person name="Estelle M."/>
            <person name="Feng L."/>
            <person name="Finet C."/>
            <person name="Floyd S.K."/>
            <person name="Frommer W.B."/>
            <person name="Fujita T."/>
            <person name="Gramzow L."/>
            <person name="Gutensohn M."/>
            <person name="Harholt J."/>
            <person name="Hattori M."/>
            <person name="Heyl A."/>
            <person name="Hirai T."/>
            <person name="Hiwatashi Y."/>
            <person name="Ishikawa M."/>
            <person name="Iwata M."/>
            <person name="Karol K.G."/>
            <person name="Koehler B."/>
            <person name="Kolukisaoglu U."/>
            <person name="Kubo M."/>
            <person name="Kurata T."/>
            <person name="Lalonde S."/>
            <person name="Li K."/>
            <person name="Li Y."/>
            <person name="Litt A."/>
            <person name="Lyons E."/>
            <person name="Manning G."/>
            <person name="Maruyama T."/>
            <person name="Michael T.P."/>
            <person name="Mikami K."/>
            <person name="Miyazaki S."/>
            <person name="Morinaga S."/>
            <person name="Murata T."/>
            <person name="Mueller-Roeber B."/>
            <person name="Nelson D.R."/>
            <person name="Obara M."/>
            <person name="Oguri Y."/>
            <person name="Olmstead R.G."/>
            <person name="Onodera N."/>
            <person name="Petersen B.L."/>
            <person name="Pils B."/>
            <person name="Prigge M."/>
            <person name="Rensing S.A."/>
            <person name="Riano-Pachon D.M."/>
            <person name="Roberts A.W."/>
            <person name="Sato Y."/>
            <person name="Scheller H.V."/>
            <person name="Schulz B."/>
            <person name="Schulz C."/>
            <person name="Shakirov E.V."/>
            <person name="Shibagaki N."/>
            <person name="Shinohara N."/>
            <person name="Shippen D.E."/>
            <person name="Soerensen I."/>
            <person name="Sotooka R."/>
            <person name="Sugimoto N."/>
            <person name="Sugita M."/>
            <person name="Sumikawa N."/>
            <person name="Tanurdzic M."/>
            <person name="Theissen G."/>
            <person name="Ulvskov P."/>
            <person name="Wakazuki S."/>
            <person name="Weng J.K."/>
            <person name="Willats W.W."/>
            <person name="Wipf D."/>
            <person name="Wolf P.G."/>
            <person name="Yang L."/>
            <person name="Zimmer A.D."/>
            <person name="Zhu Q."/>
            <person name="Mitros T."/>
            <person name="Hellsten U."/>
            <person name="Loque D."/>
            <person name="Otillar R."/>
            <person name="Salamov A."/>
            <person name="Schmutz J."/>
            <person name="Shapiro H."/>
            <person name="Lindquist E."/>
            <person name="Lucas S."/>
            <person name="Rokhsar D."/>
            <person name="Grigoriev I.V."/>
        </authorList>
    </citation>
    <scope>NUCLEOTIDE SEQUENCE [LARGE SCALE GENOMIC DNA]</scope>
</reference>
<feature type="domain" description="Bulb-type lectin" evidence="1">
    <location>
        <begin position="1"/>
        <end position="107"/>
    </location>
</feature>
<dbReference type="InParanoid" id="D8QMI7"/>
<dbReference type="Proteomes" id="UP000001514">
    <property type="component" value="Unassembled WGS sequence"/>
</dbReference>
<evidence type="ECO:0000259" key="1">
    <source>
        <dbReference type="PROSITE" id="PS50927"/>
    </source>
</evidence>